<dbReference type="Ensembl" id="ENSEAST00005071090.1">
    <property type="protein sequence ID" value="ENSEASP00005051946.1"/>
    <property type="gene ID" value="ENSEASG00005016601.2"/>
</dbReference>
<evidence type="ECO:0000256" key="1">
    <source>
        <dbReference type="ARBA" id="ARBA00003767"/>
    </source>
</evidence>
<evidence type="ECO:0000259" key="16">
    <source>
        <dbReference type="PROSITE" id="PS50157"/>
    </source>
</evidence>
<keyword evidence="8" id="KW-0862">Zinc</keyword>
<dbReference type="FunFam" id="3.30.160.60:FF:001697">
    <property type="entry name" value="zinc finger protein 623"/>
    <property type="match status" value="1"/>
</dbReference>
<feature type="domain" description="C2H2-type" evidence="16">
    <location>
        <begin position="467"/>
        <end position="492"/>
    </location>
</feature>
<dbReference type="FunFam" id="3.30.160.60:FF:001561">
    <property type="entry name" value="Zinc finger and SCAN domain containing 30"/>
    <property type="match status" value="1"/>
</dbReference>
<dbReference type="PROSITE" id="PS00028">
    <property type="entry name" value="ZINC_FINGER_C2H2_1"/>
    <property type="match status" value="7"/>
</dbReference>
<dbReference type="RefSeq" id="XP_070369289.1">
    <property type="nucleotide sequence ID" value="XM_070513188.1"/>
</dbReference>
<dbReference type="RefSeq" id="XP_070369290.1">
    <property type="nucleotide sequence ID" value="XM_070513189.1"/>
</dbReference>
<dbReference type="GeneTree" id="ENSGT00940000162162"/>
<evidence type="ECO:0000256" key="2">
    <source>
        <dbReference type="ARBA" id="ARBA00004123"/>
    </source>
</evidence>
<feature type="domain" description="C2H2-type" evidence="16">
    <location>
        <begin position="383"/>
        <end position="410"/>
    </location>
</feature>
<keyword evidence="13 15" id="KW-0539">Nucleus</keyword>
<dbReference type="SUPFAM" id="SSF47353">
    <property type="entry name" value="Retrovirus capsid dimerization domain-like"/>
    <property type="match status" value="1"/>
</dbReference>
<dbReference type="Gene3D" id="3.30.160.60">
    <property type="entry name" value="Classic Zinc Finger"/>
    <property type="match status" value="7"/>
</dbReference>
<evidence type="ECO:0000256" key="12">
    <source>
        <dbReference type="ARBA" id="ARBA00023163"/>
    </source>
</evidence>
<dbReference type="Pfam" id="PF02023">
    <property type="entry name" value="SCAN"/>
    <property type="match status" value="1"/>
</dbReference>
<keyword evidence="6" id="KW-0677">Repeat</keyword>
<dbReference type="InterPro" id="IPR013087">
    <property type="entry name" value="Znf_C2H2_type"/>
</dbReference>
<dbReference type="CDD" id="cd07936">
    <property type="entry name" value="SCAN"/>
    <property type="match status" value="1"/>
</dbReference>
<feature type="domain" description="C2H2-type" evidence="16">
    <location>
        <begin position="439"/>
        <end position="466"/>
    </location>
</feature>
<keyword evidence="19" id="KW-1185">Reference proteome</keyword>
<feature type="domain" description="C2H2-type" evidence="16">
    <location>
        <begin position="299"/>
        <end position="326"/>
    </location>
</feature>
<comment type="similarity">
    <text evidence="3">Belongs to the krueppel C2H2-type zinc-finger protein family.</text>
</comment>
<evidence type="ECO:0000256" key="14">
    <source>
        <dbReference type="PROSITE-ProRule" id="PRU00042"/>
    </source>
</evidence>
<keyword evidence="4" id="KW-1017">Isopeptide bond</keyword>
<dbReference type="InterPro" id="IPR038269">
    <property type="entry name" value="SCAN_sf"/>
</dbReference>
<dbReference type="RefSeq" id="XP_014684767.1">
    <property type="nucleotide sequence ID" value="XM_014829281.3"/>
</dbReference>
<dbReference type="KEGG" id="eai:106823522"/>
<evidence type="ECO:0000313" key="18">
    <source>
        <dbReference type="Ensembl" id="ENSEASP00005051946.1"/>
    </source>
</evidence>
<dbReference type="Gene3D" id="1.10.4020.10">
    <property type="entry name" value="DNA breaking-rejoining enzymes"/>
    <property type="match status" value="1"/>
</dbReference>
<dbReference type="PROSITE" id="PS50157">
    <property type="entry name" value="ZINC_FINGER_C2H2_2"/>
    <property type="match status" value="7"/>
</dbReference>
<keyword evidence="9" id="KW-0832">Ubl conjugation</keyword>
<evidence type="ECO:0000256" key="13">
    <source>
        <dbReference type="ARBA" id="ARBA00023242"/>
    </source>
</evidence>
<sequence length="492" mass="55991">MSGKSTALASHAPRKQEGLITVKVEEENYVWGRDFGLQGNACSQETLRRQFRQFGYSDSAGPREALSRLRQLCRQWLRPEVHTKEQILELLVLEQFLAILPEELQAWLRDHRPEDGEEAVTMLEDLEKELDEPRQQDTAHGQGMIWNEMTSMGALKSLSSQFQPSENQCKSETQEPQAFHERDGKLVADKVLTAKQEITEYVASAAMISPGRLAGKTPSGQTVEEALGGLDNFEKPKGNAAKNKMSQLPSQERYFSLATFNKKISKEQSVIEYNESEGNLSLNSNVIMRRRIHTGDKLYECLDCGKAFCQSSKLIRHQRIHTGERPYACKECGKAFSLSSDLVRHQRIHSGEKPYECCDCGKAFRGSSELIRHRRIHTGEKPYECSECGKAFSRSSALIQHKKIHTGDKGYECPECGKAFGRSSILIEHQRIHTGEKPYECNECGKSFNQSSALTQHQRIHTGEKPYECRECRKTFRHRSGLMQHQRTHTRV</sequence>
<dbReference type="AlphaFoldDB" id="A0A9L0JF45"/>
<evidence type="ECO:0000256" key="6">
    <source>
        <dbReference type="ARBA" id="ARBA00022737"/>
    </source>
</evidence>
<keyword evidence="10" id="KW-0805">Transcription regulation</keyword>
<evidence type="ECO:0000256" key="3">
    <source>
        <dbReference type="ARBA" id="ARBA00006991"/>
    </source>
</evidence>
<gene>
    <name evidence="18" type="primary">ZSCAN30</name>
</gene>
<dbReference type="GO" id="GO:0000981">
    <property type="term" value="F:DNA-binding transcription factor activity, RNA polymerase II-specific"/>
    <property type="evidence" value="ECO:0007669"/>
    <property type="project" value="TreeGrafter"/>
</dbReference>
<dbReference type="PANTHER" id="PTHR23226:SF366">
    <property type="entry name" value="ZINC FINGER PROTEIN ZFP2"/>
    <property type="match status" value="1"/>
</dbReference>
<dbReference type="GO" id="GO:0005634">
    <property type="term" value="C:nucleus"/>
    <property type="evidence" value="ECO:0007669"/>
    <property type="project" value="UniProtKB-SubCell"/>
</dbReference>
<evidence type="ECO:0000259" key="17">
    <source>
        <dbReference type="PROSITE" id="PS50804"/>
    </source>
</evidence>
<dbReference type="InterPro" id="IPR003309">
    <property type="entry name" value="SCAN_dom"/>
</dbReference>
<reference evidence="18" key="3">
    <citation type="submission" date="2025-09" db="UniProtKB">
        <authorList>
            <consortium name="Ensembl"/>
        </authorList>
    </citation>
    <scope>IDENTIFICATION</scope>
</reference>
<keyword evidence="12" id="KW-0804">Transcription</keyword>
<feature type="domain" description="C2H2-type" evidence="16">
    <location>
        <begin position="327"/>
        <end position="354"/>
    </location>
</feature>
<dbReference type="SUPFAM" id="SSF57667">
    <property type="entry name" value="beta-beta-alpha zinc fingers"/>
    <property type="match status" value="4"/>
</dbReference>
<evidence type="ECO:0000313" key="19">
    <source>
        <dbReference type="Proteomes" id="UP000694387"/>
    </source>
</evidence>
<reference evidence="18" key="2">
    <citation type="submission" date="2025-08" db="UniProtKB">
        <authorList>
            <consortium name="Ensembl"/>
        </authorList>
    </citation>
    <scope>IDENTIFICATION</scope>
</reference>
<dbReference type="SMART" id="SM00355">
    <property type="entry name" value="ZnF_C2H2"/>
    <property type="match status" value="7"/>
</dbReference>
<reference evidence="18 19" key="1">
    <citation type="journal article" date="2020" name="Nat. Commun.">
        <title>Donkey genomes provide new insights into domestication and selection for coat color.</title>
        <authorList>
            <person name="Wang"/>
            <person name="C."/>
            <person name="Li"/>
            <person name="H."/>
            <person name="Guo"/>
            <person name="Y."/>
            <person name="Huang"/>
            <person name="J."/>
            <person name="Sun"/>
            <person name="Y."/>
            <person name="Min"/>
            <person name="J."/>
            <person name="Wang"/>
            <person name="J."/>
            <person name="Fang"/>
            <person name="X."/>
            <person name="Zhao"/>
            <person name="Z."/>
            <person name="Wang"/>
            <person name="S."/>
            <person name="Zhang"/>
            <person name="Y."/>
            <person name="Liu"/>
            <person name="Q."/>
            <person name="Jiang"/>
            <person name="Q."/>
            <person name="Wang"/>
            <person name="X."/>
            <person name="Guo"/>
            <person name="Y."/>
            <person name="Yang"/>
            <person name="C."/>
            <person name="Wang"/>
            <person name="Y."/>
            <person name="Tian"/>
            <person name="F."/>
            <person name="Zhuang"/>
            <person name="G."/>
            <person name="Fan"/>
            <person name="Y."/>
            <person name="Gao"/>
            <person name="Q."/>
            <person name="Li"/>
            <person name="Y."/>
            <person name="Ju"/>
            <person name="Z."/>
            <person name="Li"/>
            <person name="J."/>
            <person name="Li"/>
            <person name="R."/>
            <person name="Hou"/>
            <person name="M."/>
            <person name="Yang"/>
            <person name="G."/>
            <person name="Liu"/>
            <person name="G."/>
            <person name="Liu"/>
            <person name="W."/>
            <person name="Guo"/>
            <person name="J."/>
            <person name="Pan"/>
            <person name="S."/>
            <person name="Fan"/>
            <person name="G."/>
            <person name="Zhang"/>
            <person name="W."/>
            <person name="Zhang"/>
            <person name="R."/>
            <person name="Yu"/>
            <person name="J."/>
            <person name="Zhang"/>
            <person name="X."/>
            <person name="Yin"/>
            <person name="Q."/>
            <person name="Ji"/>
            <person name="C."/>
            <person name="Jin"/>
            <person name="Y."/>
            <person name="Yue"/>
            <person name="G."/>
            <person name="Liu"/>
            <person name="M."/>
            <person name="Xu"/>
            <person name="J."/>
            <person name="Liu"/>
            <person name="S."/>
            <person name="Jordana"/>
            <person name="J."/>
            <person name="Noce"/>
            <person name="A."/>
            <person name="Amills"/>
            <person name="M."/>
            <person name="Wu"/>
            <person name="D.D."/>
            <person name="Li"/>
            <person name="S."/>
            <person name="Zhou"/>
            <person name="X. and Zhong"/>
            <person name="J."/>
        </authorList>
    </citation>
    <scope>NUCLEOTIDE SEQUENCE [LARGE SCALE GENOMIC DNA]</scope>
</reference>
<dbReference type="FunFam" id="3.30.160.60:FF:000737">
    <property type="entry name" value="Zinc finger protein 565"/>
    <property type="match status" value="2"/>
</dbReference>
<feature type="domain" description="SCAN box" evidence="17">
    <location>
        <begin position="48"/>
        <end position="130"/>
    </location>
</feature>
<comment type="function">
    <text evidence="1">May be involved in transcriptional regulation.</text>
</comment>
<dbReference type="GO" id="GO:0008270">
    <property type="term" value="F:zinc ion binding"/>
    <property type="evidence" value="ECO:0007669"/>
    <property type="project" value="UniProtKB-KW"/>
</dbReference>
<dbReference type="RefSeq" id="XP_070369292.1">
    <property type="nucleotide sequence ID" value="XM_070513191.1"/>
</dbReference>
<dbReference type="GeneID" id="106823522"/>
<proteinExistence type="inferred from homology"/>
<dbReference type="FunFam" id="3.30.160.60:FF:000352">
    <property type="entry name" value="zinc finger protein 3 homolog"/>
    <property type="match status" value="1"/>
</dbReference>
<evidence type="ECO:0000256" key="4">
    <source>
        <dbReference type="ARBA" id="ARBA00022499"/>
    </source>
</evidence>
<accession>A0A9L0JF45</accession>
<dbReference type="PROSITE" id="PS50804">
    <property type="entry name" value="SCAN_BOX"/>
    <property type="match status" value="1"/>
</dbReference>
<comment type="subcellular location">
    <subcellularLocation>
        <location evidence="2 15">Nucleus</location>
    </subcellularLocation>
</comment>
<keyword evidence="7 14" id="KW-0863">Zinc-finger</keyword>
<dbReference type="RefSeq" id="XP_070369291.1">
    <property type="nucleotide sequence ID" value="XM_070513190.1"/>
</dbReference>
<evidence type="ECO:0000256" key="8">
    <source>
        <dbReference type="ARBA" id="ARBA00022833"/>
    </source>
</evidence>
<protein>
    <submittedName>
        <fullName evidence="18">Zinc finger and SCAN domain containing 30</fullName>
    </submittedName>
</protein>
<dbReference type="InterPro" id="IPR036236">
    <property type="entry name" value="Znf_C2H2_sf"/>
</dbReference>
<dbReference type="RefSeq" id="XP_044630512.1">
    <property type="nucleotide sequence ID" value="XM_044774577.2"/>
</dbReference>
<dbReference type="PANTHER" id="PTHR23226">
    <property type="entry name" value="ZINC FINGER AND SCAN DOMAIN-CONTAINING"/>
    <property type="match status" value="1"/>
</dbReference>
<evidence type="ECO:0000256" key="5">
    <source>
        <dbReference type="ARBA" id="ARBA00022723"/>
    </source>
</evidence>
<feature type="domain" description="C2H2-type" evidence="16">
    <location>
        <begin position="411"/>
        <end position="438"/>
    </location>
</feature>
<dbReference type="Pfam" id="PF00096">
    <property type="entry name" value="zf-C2H2"/>
    <property type="match status" value="7"/>
</dbReference>
<dbReference type="GO" id="GO:0000978">
    <property type="term" value="F:RNA polymerase II cis-regulatory region sequence-specific DNA binding"/>
    <property type="evidence" value="ECO:0007669"/>
    <property type="project" value="TreeGrafter"/>
</dbReference>
<keyword evidence="5" id="KW-0479">Metal-binding</keyword>
<name>A0A9L0JF45_EQUAS</name>
<evidence type="ECO:0000256" key="11">
    <source>
        <dbReference type="ARBA" id="ARBA00023125"/>
    </source>
</evidence>
<dbReference type="FunFam" id="1.10.4020.10:FF:000001">
    <property type="entry name" value="zinc finger protein 263 isoform X1"/>
    <property type="match status" value="1"/>
</dbReference>
<feature type="domain" description="C2H2-type" evidence="16">
    <location>
        <begin position="355"/>
        <end position="382"/>
    </location>
</feature>
<keyword evidence="11" id="KW-0238">DNA-binding</keyword>
<evidence type="ECO:0000256" key="9">
    <source>
        <dbReference type="ARBA" id="ARBA00022843"/>
    </source>
</evidence>
<dbReference type="CTD" id="100101467"/>
<evidence type="ECO:0000256" key="7">
    <source>
        <dbReference type="ARBA" id="ARBA00022771"/>
    </source>
</evidence>
<dbReference type="FunFam" id="3.30.160.60:FF:000009">
    <property type="entry name" value="zinc finger protein 79 isoform X2"/>
    <property type="match status" value="1"/>
</dbReference>
<organism evidence="18 19">
    <name type="scientific">Equus asinus</name>
    <name type="common">Donkey</name>
    <name type="synonym">Equus africanus asinus</name>
    <dbReference type="NCBI Taxonomy" id="9793"/>
    <lineage>
        <taxon>Eukaryota</taxon>
        <taxon>Metazoa</taxon>
        <taxon>Chordata</taxon>
        <taxon>Craniata</taxon>
        <taxon>Vertebrata</taxon>
        <taxon>Euteleostomi</taxon>
        <taxon>Mammalia</taxon>
        <taxon>Eutheria</taxon>
        <taxon>Laurasiatheria</taxon>
        <taxon>Perissodactyla</taxon>
        <taxon>Equidae</taxon>
        <taxon>Equus</taxon>
    </lineage>
</organism>
<dbReference type="Proteomes" id="UP000694387">
    <property type="component" value="Chromosome 7"/>
</dbReference>
<dbReference type="FunFam" id="3.30.160.60:FF:002254">
    <property type="entry name" value="Zinc finger protein 540"/>
    <property type="match status" value="1"/>
</dbReference>
<dbReference type="SMART" id="SM00431">
    <property type="entry name" value="SCAN"/>
    <property type="match status" value="1"/>
</dbReference>
<evidence type="ECO:0000256" key="10">
    <source>
        <dbReference type="ARBA" id="ARBA00023015"/>
    </source>
</evidence>
<evidence type="ECO:0000256" key="15">
    <source>
        <dbReference type="PROSITE-ProRule" id="PRU00187"/>
    </source>
</evidence>